<dbReference type="EMBL" id="WHUW01000104">
    <property type="protein sequence ID" value="KAF8424413.1"/>
    <property type="molecule type" value="Genomic_DNA"/>
</dbReference>
<reference evidence="2" key="2">
    <citation type="journal article" date="2020" name="Nat. Commun.">
        <title>Large-scale genome sequencing of mycorrhizal fungi provides insights into the early evolution of symbiotic traits.</title>
        <authorList>
            <person name="Miyauchi S."/>
            <person name="Kiss E."/>
            <person name="Kuo A."/>
            <person name="Drula E."/>
            <person name="Kohler A."/>
            <person name="Sanchez-Garcia M."/>
            <person name="Morin E."/>
            <person name="Andreopoulos B."/>
            <person name="Barry K.W."/>
            <person name="Bonito G."/>
            <person name="Buee M."/>
            <person name="Carver A."/>
            <person name="Chen C."/>
            <person name="Cichocki N."/>
            <person name="Clum A."/>
            <person name="Culley D."/>
            <person name="Crous P.W."/>
            <person name="Fauchery L."/>
            <person name="Girlanda M."/>
            <person name="Hayes R.D."/>
            <person name="Keri Z."/>
            <person name="LaButti K."/>
            <person name="Lipzen A."/>
            <person name="Lombard V."/>
            <person name="Magnuson J."/>
            <person name="Maillard F."/>
            <person name="Murat C."/>
            <person name="Nolan M."/>
            <person name="Ohm R.A."/>
            <person name="Pangilinan J."/>
            <person name="Pereira M.F."/>
            <person name="Perotto S."/>
            <person name="Peter M."/>
            <person name="Pfister S."/>
            <person name="Riley R."/>
            <person name="Sitrit Y."/>
            <person name="Stielow J.B."/>
            <person name="Szollosi G."/>
            <person name="Zifcakova L."/>
            <person name="Stursova M."/>
            <person name="Spatafora J.W."/>
            <person name="Tedersoo L."/>
            <person name="Vaario L.M."/>
            <person name="Yamada A."/>
            <person name="Yan M."/>
            <person name="Wang P."/>
            <person name="Xu J."/>
            <person name="Bruns T."/>
            <person name="Baldrian P."/>
            <person name="Vilgalys R."/>
            <person name="Dunand C."/>
            <person name="Henrissat B."/>
            <person name="Grigoriev I.V."/>
            <person name="Hibbett D."/>
            <person name="Nagy L.G."/>
            <person name="Martin F.M."/>
        </authorList>
    </citation>
    <scope>NUCLEOTIDE SEQUENCE</scope>
    <source>
        <strain evidence="2">BED1</strain>
    </source>
</reference>
<keyword evidence="3" id="KW-1185">Reference proteome</keyword>
<feature type="chain" id="PRO_5042200237" evidence="1">
    <location>
        <begin position="29"/>
        <end position="159"/>
    </location>
</feature>
<feature type="signal peptide" evidence="1">
    <location>
        <begin position="1"/>
        <end position="28"/>
    </location>
</feature>
<evidence type="ECO:0000313" key="3">
    <source>
        <dbReference type="Proteomes" id="UP001194468"/>
    </source>
</evidence>
<accession>A0AAD4BFB5</accession>
<gene>
    <name evidence="2" type="ORF">L210DRAFT_2099927</name>
</gene>
<protein>
    <submittedName>
        <fullName evidence="2">Uncharacterized protein</fullName>
    </submittedName>
</protein>
<organism evidence="2 3">
    <name type="scientific">Boletus edulis BED1</name>
    <dbReference type="NCBI Taxonomy" id="1328754"/>
    <lineage>
        <taxon>Eukaryota</taxon>
        <taxon>Fungi</taxon>
        <taxon>Dikarya</taxon>
        <taxon>Basidiomycota</taxon>
        <taxon>Agaricomycotina</taxon>
        <taxon>Agaricomycetes</taxon>
        <taxon>Agaricomycetidae</taxon>
        <taxon>Boletales</taxon>
        <taxon>Boletineae</taxon>
        <taxon>Boletaceae</taxon>
        <taxon>Boletoideae</taxon>
        <taxon>Boletus</taxon>
    </lineage>
</organism>
<keyword evidence="1" id="KW-0732">Signal</keyword>
<dbReference type="Proteomes" id="UP001194468">
    <property type="component" value="Unassembled WGS sequence"/>
</dbReference>
<name>A0AAD4BFB5_BOLED</name>
<dbReference type="AlphaFoldDB" id="A0AAD4BFB5"/>
<proteinExistence type="predicted"/>
<comment type="caution">
    <text evidence="2">The sequence shown here is derived from an EMBL/GenBank/DDBJ whole genome shotgun (WGS) entry which is preliminary data.</text>
</comment>
<evidence type="ECO:0000256" key="1">
    <source>
        <dbReference type="SAM" id="SignalP"/>
    </source>
</evidence>
<sequence>MSRCRNLLSSFAILATALFFVAPVGIVAQSSEATCLSTFGWMNNSKGQSPCLVAAYLISVCNVAPFVVQSLPPTFHYNGPYATGQSQCGCSSVTYNAFSACAICQNATETNWSLWSFNCSTVYPGSYPPGVPSGTAVPQWMFQDVTVYMNHIDHLLAMC</sequence>
<reference evidence="2" key="1">
    <citation type="submission" date="2019-10" db="EMBL/GenBank/DDBJ databases">
        <authorList>
            <consortium name="DOE Joint Genome Institute"/>
            <person name="Kuo A."/>
            <person name="Miyauchi S."/>
            <person name="Kiss E."/>
            <person name="Drula E."/>
            <person name="Kohler A."/>
            <person name="Sanchez-Garcia M."/>
            <person name="Andreopoulos B."/>
            <person name="Barry K.W."/>
            <person name="Bonito G."/>
            <person name="Buee M."/>
            <person name="Carver A."/>
            <person name="Chen C."/>
            <person name="Cichocki N."/>
            <person name="Clum A."/>
            <person name="Culley D."/>
            <person name="Crous P.W."/>
            <person name="Fauchery L."/>
            <person name="Girlanda M."/>
            <person name="Hayes R."/>
            <person name="Keri Z."/>
            <person name="LaButti K."/>
            <person name="Lipzen A."/>
            <person name="Lombard V."/>
            <person name="Magnuson J."/>
            <person name="Maillard F."/>
            <person name="Morin E."/>
            <person name="Murat C."/>
            <person name="Nolan M."/>
            <person name="Ohm R."/>
            <person name="Pangilinan J."/>
            <person name="Pereira M."/>
            <person name="Perotto S."/>
            <person name="Peter M."/>
            <person name="Riley R."/>
            <person name="Sitrit Y."/>
            <person name="Stielow B."/>
            <person name="Szollosi G."/>
            <person name="Zifcakova L."/>
            <person name="Stursova M."/>
            <person name="Spatafora J.W."/>
            <person name="Tedersoo L."/>
            <person name="Vaario L.-M."/>
            <person name="Yamada A."/>
            <person name="Yan M."/>
            <person name="Wang P."/>
            <person name="Xu J."/>
            <person name="Bruns T."/>
            <person name="Baldrian P."/>
            <person name="Vilgalys R."/>
            <person name="Henrissat B."/>
            <person name="Grigoriev I.V."/>
            <person name="Hibbett D."/>
            <person name="Nagy L.G."/>
            <person name="Martin F.M."/>
        </authorList>
    </citation>
    <scope>NUCLEOTIDE SEQUENCE</scope>
    <source>
        <strain evidence="2">BED1</strain>
    </source>
</reference>
<evidence type="ECO:0000313" key="2">
    <source>
        <dbReference type="EMBL" id="KAF8424413.1"/>
    </source>
</evidence>